<dbReference type="PROSITE" id="PS51257">
    <property type="entry name" value="PROKAR_LIPOPROTEIN"/>
    <property type="match status" value="1"/>
</dbReference>
<dbReference type="PATRIC" id="fig|46506.5.peg.579"/>
<gene>
    <name evidence="1" type="ORF">AA415_00536</name>
</gene>
<dbReference type="AlphaFoldDB" id="A0A108TBS7"/>
<organism evidence="1 2">
    <name type="scientific">Bacteroides stercoris</name>
    <dbReference type="NCBI Taxonomy" id="46506"/>
    <lineage>
        <taxon>Bacteria</taxon>
        <taxon>Pseudomonadati</taxon>
        <taxon>Bacteroidota</taxon>
        <taxon>Bacteroidia</taxon>
        <taxon>Bacteroidales</taxon>
        <taxon>Bacteroidaceae</taxon>
        <taxon>Bacteroides</taxon>
    </lineage>
</organism>
<evidence type="ECO:0000313" key="2">
    <source>
        <dbReference type="Proteomes" id="UP000056419"/>
    </source>
</evidence>
<reference evidence="1 2" key="1">
    <citation type="journal article" date="2016" name="BMC Genomics">
        <title>Type VI secretion systems of human gut Bacteroidales segregate into three genetic architectures, two of which are contained on mobile genetic elements.</title>
        <authorList>
            <person name="Coyne M.J."/>
            <person name="Roelofs K.G."/>
            <person name="Comstock L.E."/>
        </authorList>
    </citation>
    <scope>NUCLEOTIDE SEQUENCE [LARGE SCALE GENOMIC DNA]</scope>
    <source>
        <strain evidence="1 2">CL09T03C01</strain>
    </source>
</reference>
<dbReference type="STRING" id="46506.AA415_00536"/>
<comment type="caution">
    <text evidence="1">The sequence shown here is derived from an EMBL/GenBank/DDBJ whole genome shotgun (WGS) entry which is preliminary data.</text>
</comment>
<evidence type="ECO:0000313" key="1">
    <source>
        <dbReference type="EMBL" id="KWR57080.1"/>
    </source>
</evidence>
<proteinExistence type="predicted"/>
<protein>
    <recommendedName>
        <fullName evidence="3">DUF4906 domain-containing protein</fullName>
    </recommendedName>
</protein>
<name>A0A108TBS7_BACSE</name>
<dbReference type="EMBL" id="LRGC01000002">
    <property type="protein sequence ID" value="KWR57080.1"/>
    <property type="molecule type" value="Genomic_DNA"/>
</dbReference>
<sequence length="1047" mass="113378">MRKILWYAFLLIPAVFTSCNLEDDSGLIPQENRKLTISFSVQDPASGLATRTAIAPEAGEENIKTLDLIFFESNGNGTGTFKGWKELTSASGSPLEMNTDIVFDFSDIGLKTTDAYDILAVANMGSNYLPTDGSQSMDDWKNAIKNSNFKTARAEVQAFMAGTSADIPEYITKPIVSEALLMSASLRKESEDTKISIVLQRSVARFDVYNSAAGYTLESVSVWNGYPSLFVWNGEPTAFDKAAKRIARLYGVESEAGADIVGKLYAYENYVPAPKQNDQVTTCLIIKVRNKQSGTASYHRVNVHPLESGQSLKRNNVYKLTVNSVKKEGYATELEAYKGALTSLSYSINYWDMDSHGTVQFDGDNILAIPSKKVLFTPNGGSYDLGIFTFGEGTLSVSKKVLDNGLSATLNGKTLTVSATALDNVKDRCSGIVELSFGNLKATIDVVQLEGGDLYLELNPKTISHFGNTAGVAVSPIAVKSSGEWSASIYPPGAGAFFSFAQTGSAAVTDYDSSKAVNNIIPIYTHTGNTGISPRYGFMVVSLKEDPSVQGTMLLIQDGVPGFTLTPDIASIDFEYDGELTITGNNTNSFLVNPGLTADGSTVNEWEYVLEGNDAAAFEVKDTHDASDPKLNRITVKAKSHNEGNGILKARLYLALKASPGVKSHVIDISQQPMSFGTGVPGNTLYISENADETQLITLQGGSGMRWIAELEQPEPATAHAYNIKMTGENGTEMSWGSEYTMSTKFKVNFPKTLYKDANRNITYNVKLTLAGTAVTIRLAIVRTVLQPIAINTANLSGGYGSLGNGIFSTFREYGNYGTFFGPQGIVYTPAVPTLPNSDNNNAGVGADIPDNVNILFSGTYTSRIANYYDNLLTWLKSSPGKNRIAVITLDNSVADNQALFTKIASLGYTYKSNSSVSATWVGTHSNDPVWDYIVKNGPFSNYKPSQSIDFTALFYRDGISGSFDTPTGVTHVLEVPGYGCSLSVDLQRRIIVIGDSQHTNTWTPTYSALASTTDNKYYGRGILWASLWAIIYNTAQYGDHFTDALK</sequence>
<evidence type="ECO:0008006" key="3">
    <source>
        <dbReference type="Google" id="ProtNLM"/>
    </source>
</evidence>
<accession>A0A108TBS7</accession>
<dbReference type="Gene3D" id="2.60.40.3690">
    <property type="match status" value="1"/>
</dbReference>
<dbReference type="Proteomes" id="UP000056419">
    <property type="component" value="Unassembled WGS sequence"/>
</dbReference>
<dbReference type="RefSeq" id="WP_060385196.1">
    <property type="nucleotide sequence ID" value="NZ_LRGC01000002.1"/>
</dbReference>
<keyword evidence="2" id="KW-1185">Reference proteome</keyword>